<keyword evidence="3" id="KW-1185">Reference proteome</keyword>
<reference evidence="2 3" key="1">
    <citation type="submission" date="2014-07" db="EMBL/GenBank/DDBJ databases">
        <title>Epilithonimonas lactis LMG 22401 Genome.</title>
        <authorList>
            <person name="Pipes S.E."/>
            <person name="Stropko S.J."/>
        </authorList>
    </citation>
    <scope>NUCLEOTIDE SEQUENCE [LARGE SCALE GENOMIC DNA]</scope>
    <source>
        <strain evidence="2 3">LMG 24401</strain>
    </source>
</reference>
<gene>
    <name evidence="2" type="ORF">IO89_05915</name>
</gene>
<feature type="transmembrane region" description="Helical" evidence="1">
    <location>
        <begin position="45"/>
        <end position="74"/>
    </location>
</feature>
<dbReference type="EMBL" id="JPLY01000002">
    <property type="protein sequence ID" value="KFC22589.1"/>
    <property type="molecule type" value="Genomic_DNA"/>
</dbReference>
<dbReference type="OrthoDB" id="711379at2"/>
<evidence type="ECO:0000313" key="2">
    <source>
        <dbReference type="EMBL" id="KFC22589.1"/>
    </source>
</evidence>
<protein>
    <submittedName>
        <fullName evidence="2">Uncharacterized protein</fullName>
    </submittedName>
</protein>
<sequence>MFKNYELSKNPLDFVYAAIWLIAFTGFAIYIASGEMFKVQPNGKIHIVAILIGWIVEYIGLIGTAALFFLAGLYKTFTVAFDKKENAN</sequence>
<evidence type="ECO:0000313" key="3">
    <source>
        <dbReference type="Proteomes" id="UP000028623"/>
    </source>
</evidence>
<keyword evidence="1" id="KW-1133">Transmembrane helix</keyword>
<organism evidence="2 3">
    <name type="scientific">Epilithonimonas lactis</name>
    <dbReference type="NCBI Taxonomy" id="421072"/>
    <lineage>
        <taxon>Bacteria</taxon>
        <taxon>Pseudomonadati</taxon>
        <taxon>Bacteroidota</taxon>
        <taxon>Flavobacteriia</taxon>
        <taxon>Flavobacteriales</taxon>
        <taxon>Weeksellaceae</taxon>
        <taxon>Chryseobacterium group</taxon>
        <taxon>Epilithonimonas</taxon>
    </lineage>
</organism>
<proteinExistence type="predicted"/>
<dbReference type="RefSeq" id="WP_034974557.1">
    <property type="nucleotide sequence ID" value="NZ_FOFI01000004.1"/>
</dbReference>
<keyword evidence="1" id="KW-0472">Membrane</keyword>
<dbReference type="Proteomes" id="UP000028623">
    <property type="component" value="Unassembled WGS sequence"/>
</dbReference>
<evidence type="ECO:0000256" key="1">
    <source>
        <dbReference type="SAM" id="Phobius"/>
    </source>
</evidence>
<name>A0A085BJE4_9FLAO</name>
<keyword evidence="1" id="KW-0812">Transmembrane</keyword>
<accession>A0A085BJE4</accession>
<feature type="transmembrane region" description="Helical" evidence="1">
    <location>
        <begin position="12"/>
        <end position="33"/>
    </location>
</feature>
<dbReference type="AlphaFoldDB" id="A0A085BJE4"/>
<comment type="caution">
    <text evidence="2">The sequence shown here is derived from an EMBL/GenBank/DDBJ whole genome shotgun (WGS) entry which is preliminary data.</text>
</comment>
<dbReference type="eggNOG" id="ENOG502ZT0G">
    <property type="taxonomic scope" value="Bacteria"/>
</dbReference>